<sequence>MHTGKQRFKCHDCGRQIGSNPDKKMIDAATRELIDRLLLERISLAGIARAVRVSEQWLQDYANRKYAAVPRVIQVSPPKKGKLTIQCDELWSFVDNKGNKQWVWLAIDAKTREIVGVYIGARDEGAARELWKSLPPVYRQCAVAYTDFWAAYGAVLPSKRHKEVGKETGKTSYIERFNNTLRQRVSRLVRKTLSFSKSLENHIGAIWYFIYHYNSSLDLSLRV</sequence>
<dbReference type="NCBIfam" id="NF033558">
    <property type="entry name" value="transpos_IS1"/>
    <property type="match status" value="1"/>
</dbReference>
<comment type="caution">
    <text evidence="5">The sequence shown here is derived from an EMBL/GenBank/DDBJ whole genome shotgun (WGS) entry which is preliminary data.</text>
</comment>
<proteinExistence type="inferred from homology"/>
<evidence type="ECO:0000256" key="3">
    <source>
        <dbReference type="ARBA" id="ARBA00022578"/>
    </source>
</evidence>
<dbReference type="PANTHER" id="PTHR33293:SF1">
    <property type="entry name" value="INSERTION ELEMENT IS1 1 PROTEIN INSB-RELATED"/>
    <property type="match status" value="1"/>
</dbReference>
<dbReference type="GO" id="GO:0006313">
    <property type="term" value="P:DNA transposition"/>
    <property type="evidence" value="ECO:0007669"/>
    <property type="project" value="InterPro"/>
</dbReference>
<dbReference type="PANTHER" id="PTHR33293">
    <property type="entry name" value="INSERTION ELEMENT IS1 1 PROTEIN INSB-RELATED"/>
    <property type="match status" value="1"/>
</dbReference>
<keyword evidence="6" id="KW-1185">Reference proteome</keyword>
<dbReference type="Proteomes" id="UP001328733">
    <property type="component" value="Unassembled WGS sequence"/>
</dbReference>
<dbReference type="InterPro" id="IPR051354">
    <property type="entry name" value="Transposase_27_IS1"/>
</dbReference>
<reference evidence="5 6" key="1">
    <citation type="submission" date="2024-01" db="EMBL/GenBank/DDBJ databases">
        <title>Genomic insights into the taxonomy and metabolism of the cyanobacterium Pannus brasiliensis CCIBt3594.</title>
        <authorList>
            <person name="Machado M."/>
            <person name="Botero N.B."/>
            <person name="Andreote A.P.D."/>
            <person name="Feitosa A.M.T."/>
            <person name="Popin R."/>
            <person name="Sivonen K."/>
            <person name="Fiore M.F."/>
        </authorList>
    </citation>
    <scope>NUCLEOTIDE SEQUENCE [LARGE SCALE GENOMIC DNA]</scope>
    <source>
        <strain evidence="5 6">CCIBt3594</strain>
    </source>
</reference>
<dbReference type="GO" id="GO:0003677">
    <property type="term" value="F:DNA binding"/>
    <property type="evidence" value="ECO:0007669"/>
    <property type="project" value="InterPro"/>
</dbReference>
<dbReference type="Pfam" id="PF03400">
    <property type="entry name" value="DDE_Tnp_IS1"/>
    <property type="match status" value="1"/>
</dbReference>
<evidence type="ECO:0000256" key="1">
    <source>
        <dbReference type="ARBA" id="ARBA00004091"/>
    </source>
</evidence>
<organism evidence="5 6">
    <name type="scientific">Pannus brasiliensis CCIBt3594</name>
    <dbReference type="NCBI Taxonomy" id="1427578"/>
    <lineage>
        <taxon>Bacteria</taxon>
        <taxon>Bacillati</taxon>
        <taxon>Cyanobacteriota</taxon>
        <taxon>Cyanophyceae</taxon>
        <taxon>Oscillatoriophycideae</taxon>
        <taxon>Chroococcales</taxon>
        <taxon>Microcystaceae</taxon>
        <taxon>Pannus</taxon>
    </lineage>
</organism>
<dbReference type="GO" id="GO:0004803">
    <property type="term" value="F:transposase activity"/>
    <property type="evidence" value="ECO:0007669"/>
    <property type="project" value="InterPro"/>
</dbReference>
<name>A0AAW9QP32_9CHRO</name>
<dbReference type="AlphaFoldDB" id="A0AAW9QP32"/>
<evidence type="ECO:0000256" key="2">
    <source>
        <dbReference type="ARBA" id="ARBA00008841"/>
    </source>
</evidence>
<keyword evidence="4" id="KW-0233">DNA recombination</keyword>
<dbReference type="InterPro" id="IPR005063">
    <property type="entry name" value="Transposase_27"/>
</dbReference>
<comment type="function">
    <text evidence="1">Absolutely required for transposition of IS1.</text>
</comment>
<evidence type="ECO:0000313" key="5">
    <source>
        <dbReference type="EMBL" id="MEG3439545.1"/>
    </source>
</evidence>
<keyword evidence="3" id="KW-0815">Transposition</keyword>
<dbReference type="EMBL" id="JBAFSM010000052">
    <property type="protein sequence ID" value="MEG3439545.1"/>
    <property type="molecule type" value="Genomic_DNA"/>
</dbReference>
<accession>A0AAW9QP32</accession>
<comment type="similarity">
    <text evidence="2">Belongs to the transposase 27 family.</text>
</comment>
<evidence type="ECO:0000256" key="4">
    <source>
        <dbReference type="ARBA" id="ARBA00023172"/>
    </source>
</evidence>
<gene>
    <name evidence="5" type="ORF">V0288_20625</name>
</gene>
<protein>
    <submittedName>
        <fullName evidence="5">IS1 family transposase</fullName>
    </submittedName>
</protein>
<evidence type="ECO:0000313" key="6">
    <source>
        <dbReference type="Proteomes" id="UP001328733"/>
    </source>
</evidence>